<dbReference type="GO" id="GO:0030313">
    <property type="term" value="C:cell envelope"/>
    <property type="evidence" value="ECO:0007669"/>
    <property type="project" value="TreeGrafter"/>
</dbReference>
<dbReference type="RefSeq" id="WP_145944346.1">
    <property type="nucleotide sequence ID" value="NZ_CP017641.1"/>
</dbReference>
<dbReference type="STRING" id="1891926.Fuma_04776"/>
<dbReference type="EMBL" id="CP017641">
    <property type="protein sequence ID" value="APZ95122.1"/>
    <property type="molecule type" value="Genomic_DNA"/>
</dbReference>
<dbReference type="GO" id="GO:0015679">
    <property type="term" value="P:plasma membrane copper ion transport"/>
    <property type="evidence" value="ECO:0007669"/>
    <property type="project" value="TreeGrafter"/>
</dbReference>
<evidence type="ECO:0000256" key="1">
    <source>
        <dbReference type="ARBA" id="ARBA00022448"/>
    </source>
</evidence>
<evidence type="ECO:0000256" key="2">
    <source>
        <dbReference type="SAM" id="MobiDB-lite"/>
    </source>
</evidence>
<dbReference type="PANTHER" id="PTHR30097">
    <property type="entry name" value="CATION EFFLUX SYSTEM PROTEIN CUSB"/>
    <property type="match status" value="1"/>
</dbReference>
<dbReference type="AlphaFoldDB" id="A0A1P8WM36"/>
<accession>A0A1P8WM36</accession>
<evidence type="ECO:0000313" key="4">
    <source>
        <dbReference type="Proteomes" id="UP000187735"/>
    </source>
</evidence>
<reference evidence="3 4" key="1">
    <citation type="journal article" date="2016" name="Front. Microbiol.">
        <title>Fuerstia marisgermanicae gen. nov., sp. nov., an Unusual Member of the Phylum Planctomycetes from the German Wadden Sea.</title>
        <authorList>
            <person name="Kohn T."/>
            <person name="Heuer A."/>
            <person name="Jogler M."/>
            <person name="Vollmers J."/>
            <person name="Boedeker C."/>
            <person name="Bunk B."/>
            <person name="Rast P."/>
            <person name="Borchert D."/>
            <person name="Glockner I."/>
            <person name="Freese H.M."/>
            <person name="Klenk H.P."/>
            <person name="Overmann J."/>
            <person name="Kaster A.K."/>
            <person name="Rohde M."/>
            <person name="Wiegand S."/>
            <person name="Jogler C."/>
        </authorList>
    </citation>
    <scope>NUCLEOTIDE SEQUENCE [LARGE SCALE GENOMIC DNA]</scope>
    <source>
        <strain evidence="3 4">NH11</strain>
    </source>
</reference>
<keyword evidence="4" id="KW-1185">Reference proteome</keyword>
<keyword evidence="1" id="KW-0813">Transport</keyword>
<dbReference type="Proteomes" id="UP000187735">
    <property type="component" value="Chromosome"/>
</dbReference>
<dbReference type="GO" id="GO:0060003">
    <property type="term" value="P:copper ion export"/>
    <property type="evidence" value="ECO:0007669"/>
    <property type="project" value="TreeGrafter"/>
</dbReference>
<dbReference type="KEGG" id="fmr:Fuma_04776"/>
<feature type="region of interest" description="Disordered" evidence="2">
    <location>
        <begin position="1"/>
        <end position="21"/>
    </location>
</feature>
<proteinExistence type="predicted"/>
<dbReference type="InterPro" id="IPR051909">
    <property type="entry name" value="MFP_Cation_Efflux"/>
</dbReference>
<gene>
    <name evidence="3" type="ORF">Fuma_04776</name>
</gene>
<evidence type="ECO:0000313" key="3">
    <source>
        <dbReference type="EMBL" id="APZ95122.1"/>
    </source>
</evidence>
<organism evidence="3 4">
    <name type="scientific">Fuerstiella marisgermanici</name>
    <dbReference type="NCBI Taxonomy" id="1891926"/>
    <lineage>
        <taxon>Bacteria</taxon>
        <taxon>Pseudomonadati</taxon>
        <taxon>Planctomycetota</taxon>
        <taxon>Planctomycetia</taxon>
        <taxon>Planctomycetales</taxon>
        <taxon>Planctomycetaceae</taxon>
        <taxon>Fuerstiella</taxon>
    </lineage>
</organism>
<dbReference type="PANTHER" id="PTHR30097:SF4">
    <property type="entry name" value="SLR6042 PROTEIN"/>
    <property type="match status" value="1"/>
</dbReference>
<sequence>MPSPCQGNSPEPNVSAAGNGTQTVSLDGLLEAAARRHRAADGANDFLPFLLHETRDRLSLSCVVLWKTHQREVASLGWLGDSEPDADTQSKVASVGVGDVAVLPAESSSDRRRLLAGATLVGDHELVLDVTESDQAVDEDLLIQLADVFADLQRRRMLERHLQHSDRENSLAALVAQLHGSLDPQVIANTLATDGAAVLDCRRVAVARRIGSRRWELAATTGVSQPNQRSDAARQICQWVEGAASGTPDENAAGRVIVPLGESKRWQDATWAAVFENEAEFSESQLSHIDQICRHAVIGFANSDTLARSTFAGQLSRMWRSVLRPRAAMLLLVPALALVALWLVPAELRIEVYGELVPVSRRFVFAPDDGTIADIFVDDGGEVTADMTLCVLENEDLQVQREAIDGELATAVARLAAIDAMRGDRDARNDTQLSAEQVELTEKTASLTRQAQILNQRIADLKVVARMDGQVFGDRLKQLLFGRPVQRGQYLFEVADPKSGWQLDLRVPEADARHVLNAIASSDTNLLVSFALETSPETFRQTHLQSLAASTELDAAGTLSTLAVAQVDGEGFQDQRPGSGVVAYISCGRFSAGYVWFRKVIEFVQRNTWL</sequence>
<protein>
    <submittedName>
        <fullName evidence="3">Efflux transporter, RND family, MFP subunit</fullName>
    </submittedName>
</protein>
<name>A0A1P8WM36_9PLAN</name>